<dbReference type="AlphaFoldDB" id="A0A1J5QLS2"/>
<accession>A0A1J5QLS2</accession>
<organism evidence="1">
    <name type="scientific">mine drainage metagenome</name>
    <dbReference type="NCBI Taxonomy" id="410659"/>
    <lineage>
        <taxon>unclassified sequences</taxon>
        <taxon>metagenomes</taxon>
        <taxon>ecological metagenomes</taxon>
    </lineage>
</organism>
<proteinExistence type="predicted"/>
<protein>
    <submittedName>
        <fullName evidence="1">Uncharacterized protein</fullName>
    </submittedName>
</protein>
<sequence length="53" mass="5871">MFGLVVSFVSYPFAVWGFKRLFENLGLETNTKFLVFLMASVVSWLAGTAAGHL</sequence>
<reference evidence="1" key="1">
    <citation type="submission" date="2016-10" db="EMBL/GenBank/DDBJ databases">
        <title>Sequence of Gallionella enrichment culture.</title>
        <authorList>
            <person name="Poehlein A."/>
            <person name="Muehling M."/>
            <person name="Daniel R."/>
        </authorList>
    </citation>
    <scope>NUCLEOTIDE SEQUENCE</scope>
</reference>
<dbReference type="EMBL" id="MLJW01000995">
    <property type="protein sequence ID" value="OIQ80908.1"/>
    <property type="molecule type" value="Genomic_DNA"/>
</dbReference>
<gene>
    <name evidence="1" type="ORF">GALL_373290</name>
</gene>
<evidence type="ECO:0000313" key="1">
    <source>
        <dbReference type="EMBL" id="OIQ80908.1"/>
    </source>
</evidence>
<name>A0A1J5QLS2_9ZZZZ</name>
<comment type="caution">
    <text evidence="1">The sequence shown here is derived from an EMBL/GenBank/DDBJ whole genome shotgun (WGS) entry which is preliminary data.</text>
</comment>